<dbReference type="EMBL" id="QSFO01000003">
    <property type="protein sequence ID" value="RHA56071.1"/>
    <property type="molecule type" value="Genomic_DNA"/>
</dbReference>
<evidence type="ECO:0000313" key="4">
    <source>
        <dbReference type="Proteomes" id="UP000284598"/>
    </source>
</evidence>
<dbReference type="PANTHER" id="PTHR31157">
    <property type="entry name" value="SCP DOMAIN-CONTAINING PROTEIN"/>
    <property type="match status" value="1"/>
</dbReference>
<reference evidence="4 5" key="1">
    <citation type="submission" date="2018-08" db="EMBL/GenBank/DDBJ databases">
        <title>A genome reference for cultivated species of the human gut microbiota.</title>
        <authorList>
            <person name="Zou Y."/>
            <person name="Xue W."/>
            <person name="Luo G."/>
        </authorList>
    </citation>
    <scope>NUCLEOTIDE SEQUENCE [LARGE SCALE GENOMIC DNA]</scope>
    <source>
        <strain evidence="3 5">AM42-30</strain>
        <strain evidence="2 4">AM43-2</strain>
    </source>
</reference>
<dbReference type="InterPro" id="IPR036116">
    <property type="entry name" value="FN3_sf"/>
</dbReference>
<dbReference type="RefSeq" id="WP_118024862.1">
    <property type="nucleotide sequence ID" value="NZ_QSFO01000003.1"/>
</dbReference>
<dbReference type="Proteomes" id="UP000284598">
    <property type="component" value="Unassembled WGS sequence"/>
</dbReference>
<dbReference type="Gene3D" id="3.40.33.10">
    <property type="entry name" value="CAP"/>
    <property type="match status" value="1"/>
</dbReference>
<dbReference type="Gene3D" id="2.60.40.10">
    <property type="entry name" value="Immunoglobulins"/>
    <property type="match status" value="1"/>
</dbReference>
<evidence type="ECO:0000259" key="1">
    <source>
        <dbReference type="Pfam" id="PF00188"/>
    </source>
</evidence>
<dbReference type="Proteomes" id="UP000285740">
    <property type="component" value="Unassembled WGS sequence"/>
</dbReference>
<proteinExistence type="predicted"/>
<dbReference type="AlphaFoldDB" id="A0A413S351"/>
<sequence>MIKKLKRTLIVVGMFVLMMGIGTNIQVKADTLRQVKSIKTKTTYKYYKGIVSAKDMRKKKIKYKYGIKTSWKKVKNADGYEIYAYGVASEKWRKIKDTKKTSYVFTNLLEKDKFKFKVRAYRKINGEKVYGNWSKKRTIKTNSALYKINNNYKLPGKYYDRYAAEQAFVLQNEYRKSVGKQSIVWSDVLYEICKARAKELVKDFSHNKFISTSTELLEKKYGLKDDGIPYEGDDGYIHYHMYANAENIAMGYYTYKSAMKGWKSSPGHYRNLIDEEHRAGAIACYKQGGKTYWVAIFGGVDLDKEIKK</sequence>
<dbReference type="InterPro" id="IPR014044">
    <property type="entry name" value="CAP_dom"/>
</dbReference>
<dbReference type="CDD" id="cd05379">
    <property type="entry name" value="CAP_bacterial"/>
    <property type="match status" value="1"/>
</dbReference>
<dbReference type="CDD" id="cd00063">
    <property type="entry name" value="FN3"/>
    <property type="match status" value="1"/>
</dbReference>
<dbReference type="InterPro" id="IPR013783">
    <property type="entry name" value="Ig-like_fold"/>
</dbReference>
<dbReference type="SUPFAM" id="SSF49265">
    <property type="entry name" value="Fibronectin type III"/>
    <property type="match status" value="1"/>
</dbReference>
<gene>
    <name evidence="3" type="ORF">DW918_00715</name>
    <name evidence="2" type="ORF">DW929_03015</name>
</gene>
<dbReference type="PANTHER" id="PTHR31157:SF1">
    <property type="entry name" value="SCP DOMAIN-CONTAINING PROTEIN"/>
    <property type="match status" value="1"/>
</dbReference>
<dbReference type="EMBL" id="QSFV01000001">
    <property type="protein sequence ID" value="RHA82095.1"/>
    <property type="molecule type" value="Genomic_DNA"/>
</dbReference>
<evidence type="ECO:0000313" key="3">
    <source>
        <dbReference type="EMBL" id="RHA82095.1"/>
    </source>
</evidence>
<feature type="domain" description="SCP" evidence="1">
    <location>
        <begin position="170"/>
        <end position="297"/>
    </location>
</feature>
<protein>
    <recommendedName>
        <fullName evidence="1">SCP domain-containing protein</fullName>
    </recommendedName>
</protein>
<dbReference type="InterPro" id="IPR035940">
    <property type="entry name" value="CAP_sf"/>
</dbReference>
<dbReference type="SUPFAM" id="SSF55797">
    <property type="entry name" value="PR-1-like"/>
    <property type="match status" value="1"/>
</dbReference>
<dbReference type="Pfam" id="PF00188">
    <property type="entry name" value="CAP"/>
    <property type="match status" value="1"/>
</dbReference>
<accession>A0A413S351</accession>
<organism evidence="2 4">
    <name type="scientific">Eubacterium ventriosum</name>
    <dbReference type="NCBI Taxonomy" id="39496"/>
    <lineage>
        <taxon>Bacteria</taxon>
        <taxon>Bacillati</taxon>
        <taxon>Bacillota</taxon>
        <taxon>Clostridia</taxon>
        <taxon>Eubacteriales</taxon>
        <taxon>Eubacteriaceae</taxon>
        <taxon>Eubacterium</taxon>
    </lineage>
</organism>
<dbReference type="InterPro" id="IPR003961">
    <property type="entry name" value="FN3_dom"/>
</dbReference>
<evidence type="ECO:0000313" key="2">
    <source>
        <dbReference type="EMBL" id="RHA56071.1"/>
    </source>
</evidence>
<evidence type="ECO:0000313" key="5">
    <source>
        <dbReference type="Proteomes" id="UP000285740"/>
    </source>
</evidence>
<name>A0A413S351_9FIRM</name>
<comment type="caution">
    <text evidence="2">The sequence shown here is derived from an EMBL/GenBank/DDBJ whole genome shotgun (WGS) entry which is preliminary data.</text>
</comment>